<dbReference type="GO" id="GO:0006508">
    <property type="term" value="P:proteolysis"/>
    <property type="evidence" value="ECO:0007669"/>
    <property type="project" value="UniProtKB-KW"/>
</dbReference>
<evidence type="ECO:0000256" key="11">
    <source>
        <dbReference type="RuleBase" id="RU003983"/>
    </source>
</evidence>
<sequence length="269" mass="29123">MSEASVVSGPIPRPRRHPWEIPMVVLGVLFSVGAVVTVFVLLVSGASVDEELAATVFALPILIYLARGRLFATQRVNGVRITPTQFPQAHAIIVDAARAMGLATTPDAYVVLGNGVINAFASGHGFRRYLAFHSDLFEVGGRLGDPDTFAFVAGHELGHIRAGHASYWRQIGTAVMNTVPAIGATLSRAQEYTADNHGYAVCPQGHRGMTVLAAGKYLYPQVDFDAMADRGATDRGFFVFLVNLLSSHPVNIKRFAALRDRTRPGRMFF</sequence>
<dbReference type="InterPro" id="IPR050083">
    <property type="entry name" value="HtpX_protease"/>
</dbReference>
<keyword evidence="7 11" id="KW-0862">Zinc</keyword>
<dbReference type="Pfam" id="PF01435">
    <property type="entry name" value="Peptidase_M48"/>
    <property type="match status" value="2"/>
</dbReference>
<dbReference type="GO" id="GO:0004222">
    <property type="term" value="F:metalloendopeptidase activity"/>
    <property type="evidence" value="ECO:0007669"/>
    <property type="project" value="InterPro"/>
</dbReference>
<keyword evidence="10 12" id="KW-0472">Membrane</keyword>
<evidence type="ECO:0000256" key="5">
    <source>
        <dbReference type="ARBA" id="ARBA00022723"/>
    </source>
</evidence>
<dbReference type="Proteomes" id="UP000622552">
    <property type="component" value="Unassembled WGS sequence"/>
</dbReference>
<evidence type="ECO:0000256" key="3">
    <source>
        <dbReference type="ARBA" id="ARBA00022670"/>
    </source>
</evidence>
<evidence type="ECO:0000256" key="7">
    <source>
        <dbReference type="ARBA" id="ARBA00022833"/>
    </source>
</evidence>
<keyword evidence="4 12" id="KW-0812">Transmembrane</keyword>
<evidence type="ECO:0000256" key="12">
    <source>
        <dbReference type="SAM" id="Phobius"/>
    </source>
</evidence>
<comment type="subcellular location">
    <subcellularLocation>
        <location evidence="1">Cell membrane</location>
        <topology evidence="1">Multi-pass membrane protein</topology>
    </subcellularLocation>
</comment>
<dbReference type="RefSeq" id="WP_197003841.1">
    <property type="nucleotide sequence ID" value="NZ_BONS01000022.1"/>
</dbReference>
<accession>A0A8J7GHW3</accession>
<dbReference type="EMBL" id="JADOUF010000001">
    <property type="protein sequence ID" value="MBG6136927.1"/>
    <property type="molecule type" value="Genomic_DNA"/>
</dbReference>
<comment type="caution">
    <text evidence="14">The sequence shown here is derived from an EMBL/GenBank/DDBJ whole genome shotgun (WGS) entry which is preliminary data.</text>
</comment>
<evidence type="ECO:0000313" key="15">
    <source>
        <dbReference type="Proteomes" id="UP000622552"/>
    </source>
</evidence>
<keyword evidence="6 11" id="KW-0378">Hydrolase</keyword>
<protein>
    <submittedName>
        <fullName evidence="14">Zn-dependent protease with chaperone function</fullName>
    </submittedName>
</protein>
<comment type="cofactor">
    <cofactor evidence="11">
        <name>Zn(2+)</name>
        <dbReference type="ChEBI" id="CHEBI:29105"/>
    </cofactor>
    <text evidence="11">Binds 1 zinc ion per subunit.</text>
</comment>
<dbReference type="CDD" id="cd07325">
    <property type="entry name" value="M48_Ste24p_like"/>
    <property type="match status" value="1"/>
</dbReference>
<evidence type="ECO:0000256" key="8">
    <source>
        <dbReference type="ARBA" id="ARBA00022989"/>
    </source>
</evidence>
<keyword evidence="15" id="KW-1185">Reference proteome</keyword>
<evidence type="ECO:0000256" key="6">
    <source>
        <dbReference type="ARBA" id="ARBA00022801"/>
    </source>
</evidence>
<feature type="transmembrane region" description="Helical" evidence="12">
    <location>
        <begin position="52"/>
        <end position="72"/>
    </location>
</feature>
<evidence type="ECO:0000259" key="13">
    <source>
        <dbReference type="Pfam" id="PF01435"/>
    </source>
</evidence>
<feature type="transmembrane region" description="Helical" evidence="12">
    <location>
        <begin position="21"/>
        <end position="46"/>
    </location>
</feature>
<gene>
    <name evidence="14" type="ORF">IW245_003121</name>
</gene>
<evidence type="ECO:0000256" key="10">
    <source>
        <dbReference type="ARBA" id="ARBA00023136"/>
    </source>
</evidence>
<dbReference type="AlphaFoldDB" id="A0A8J7GHW3"/>
<dbReference type="PANTHER" id="PTHR43221:SF1">
    <property type="entry name" value="PROTEASE HTPX"/>
    <property type="match status" value="1"/>
</dbReference>
<keyword evidence="2" id="KW-1003">Cell membrane</keyword>
<keyword evidence="9 11" id="KW-0482">Metalloprotease</keyword>
<reference evidence="14" key="1">
    <citation type="submission" date="2020-11" db="EMBL/GenBank/DDBJ databases">
        <title>Sequencing the genomes of 1000 actinobacteria strains.</title>
        <authorList>
            <person name="Klenk H.-P."/>
        </authorList>
    </citation>
    <scope>NUCLEOTIDE SEQUENCE</scope>
    <source>
        <strain evidence="14">DSM 45356</strain>
    </source>
</reference>
<dbReference type="Gene3D" id="3.30.2010.10">
    <property type="entry name" value="Metalloproteases ('zincins'), catalytic domain"/>
    <property type="match status" value="1"/>
</dbReference>
<name>A0A8J7GHW3_9ACTN</name>
<evidence type="ECO:0000256" key="4">
    <source>
        <dbReference type="ARBA" id="ARBA00022692"/>
    </source>
</evidence>
<dbReference type="GO" id="GO:0046872">
    <property type="term" value="F:metal ion binding"/>
    <property type="evidence" value="ECO:0007669"/>
    <property type="project" value="UniProtKB-KW"/>
</dbReference>
<dbReference type="GO" id="GO:0005886">
    <property type="term" value="C:plasma membrane"/>
    <property type="evidence" value="ECO:0007669"/>
    <property type="project" value="UniProtKB-SubCell"/>
</dbReference>
<evidence type="ECO:0000256" key="9">
    <source>
        <dbReference type="ARBA" id="ARBA00023049"/>
    </source>
</evidence>
<evidence type="ECO:0000256" key="1">
    <source>
        <dbReference type="ARBA" id="ARBA00004651"/>
    </source>
</evidence>
<organism evidence="14 15">
    <name type="scientific">Longispora fulva</name>
    <dbReference type="NCBI Taxonomy" id="619741"/>
    <lineage>
        <taxon>Bacteria</taxon>
        <taxon>Bacillati</taxon>
        <taxon>Actinomycetota</taxon>
        <taxon>Actinomycetes</taxon>
        <taxon>Micromonosporales</taxon>
        <taxon>Micromonosporaceae</taxon>
        <taxon>Longispora</taxon>
    </lineage>
</organism>
<feature type="domain" description="Peptidase M48" evidence="13">
    <location>
        <begin position="84"/>
        <end position="166"/>
    </location>
</feature>
<evidence type="ECO:0000313" key="14">
    <source>
        <dbReference type="EMBL" id="MBG6136927.1"/>
    </source>
</evidence>
<keyword evidence="8 12" id="KW-1133">Transmembrane helix</keyword>
<keyword evidence="3 11" id="KW-0645">Protease</keyword>
<dbReference type="PANTHER" id="PTHR43221">
    <property type="entry name" value="PROTEASE HTPX"/>
    <property type="match status" value="1"/>
</dbReference>
<proteinExistence type="inferred from homology"/>
<comment type="similarity">
    <text evidence="11">Belongs to the peptidase M48 family.</text>
</comment>
<dbReference type="InterPro" id="IPR001915">
    <property type="entry name" value="Peptidase_M48"/>
</dbReference>
<keyword evidence="5" id="KW-0479">Metal-binding</keyword>
<feature type="domain" description="Peptidase M48" evidence="13">
    <location>
        <begin position="173"/>
        <end position="261"/>
    </location>
</feature>
<evidence type="ECO:0000256" key="2">
    <source>
        <dbReference type="ARBA" id="ARBA00022475"/>
    </source>
</evidence>